<dbReference type="EMBL" id="DVOS01000013">
    <property type="protein sequence ID" value="HIV22508.1"/>
    <property type="molecule type" value="Genomic_DNA"/>
</dbReference>
<protein>
    <submittedName>
        <fullName evidence="2">Uncharacterized protein</fullName>
    </submittedName>
</protein>
<feature type="transmembrane region" description="Helical" evidence="1">
    <location>
        <begin position="340"/>
        <end position="356"/>
    </location>
</feature>
<feature type="transmembrane region" description="Helical" evidence="1">
    <location>
        <begin position="84"/>
        <end position="105"/>
    </location>
</feature>
<organism evidence="2 3">
    <name type="scientific">Candidatus Merdiplasma excrementigallinarum</name>
    <dbReference type="NCBI Taxonomy" id="2840864"/>
    <lineage>
        <taxon>Bacteria</taxon>
        <taxon>Bacillati</taxon>
        <taxon>Bacillota</taxon>
        <taxon>Clostridia</taxon>
        <taxon>Lachnospirales</taxon>
        <taxon>Lachnospiraceae</taxon>
        <taxon>Lachnospiraceae incertae sedis</taxon>
        <taxon>Candidatus Merdiplasma</taxon>
    </lineage>
</organism>
<dbReference type="AlphaFoldDB" id="A0A9D1NYW6"/>
<evidence type="ECO:0000313" key="3">
    <source>
        <dbReference type="Proteomes" id="UP000886889"/>
    </source>
</evidence>
<dbReference type="Proteomes" id="UP000886889">
    <property type="component" value="Unassembled WGS sequence"/>
</dbReference>
<keyword evidence="1" id="KW-1133">Transmembrane helix</keyword>
<proteinExistence type="predicted"/>
<name>A0A9D1NYW6_9FIRM</name>
<feature type="transmembrane region" description="Helical" evidence="1">
    <location>
        <begin position="46"/>
        <end position="72"/>
    </location>
</feature>
<evidence type="ECO:0000256" key="1">
    <source>
        <dbReference type="SAM" id="Phobius"/>
    </source>
</evidence>
<feature type="transmembrane region" description="Helical" evidence="1">
    <location>
        <begin position="464"/>
        <end position="483"/>
    </location>
</feature>
<reference evidence="2" key="1">
    <citation type="submission" date="2020-10" db="EMBL/GenBank/DDBJ databases">
        <authorList>
            <person name="Gilroy R."/>
        </authorList>
    </citation>
    <scope>NUCLEOTIDE SEQUENCE</scope>
    <source>
        <strain evidence="2">ChiBcec6-7307</strain>
    </source>
</reference>
<feature type="transmembrane region" description="Helical" evidence="1">
    <location>
        <begin position="309"/>
        <end position="328"/>
    </location>
</feature>
<sequence length="521" mass="59045">MIKTLKISFSLRNTYRVNSILYSLKQIPLVKRLLPAALYQVRGLKIFANILSLLWEVLAVFLGKGLYLLIMVAPATYGLDRRTVFLHILVLLSILGSFSNTYMFNGGKDKYYALISLRMNAREYTLVNYGYAILKVIAGFLPFAVLFGMAARIPLWQCLMIPFFVAGLKLTVAAWRLEEYQRKGTAYNENRLQKVGWLLIVLLLAAAYGLPALGILIPGTASVLFMAASIVSGLVSVRTILRFPSYREMYQEILKHNENQLDQAAKIQREQGNRLITKDVAGIESSQKGFEYLNELFIRRHQKILWKSVRRQAAVCAGIAAVLLAAFWRMPDLKEKINELIMTYLPYFVFIMYAINRGTGFTRALFVNCDHSLLTYSFYKQPGAILRLFQIRLREIIKINLLPAAVIGAGLAVLLYASGGTDNPLNYGVLLVSILCMSVFFSVHYLTIYYLLQPYNAGTEIKSGTYQLVLTVTYAVCFLFMRLQMPTLLFGGMTILFCVLYCIAACVLVYRFAPRTFRIRA</sequence>
<keyword evidence="1" id="KW-0472">Membrane</keyword>
<feature type="transmembrane region" description="Helical" evidence="1">
    <location>
        <begin position="489"/>
        <end position="510"/>
    </location>
</feature>
<keyword evidence="1" id="KW-0812">Transmembrane</keyword>
<gene>
    <name evidence="2" type="ORF">IAC80_01080</name>
</gene>
<feature type="transmembrane region" description="Helical" evidence="1">
    <location>
        <begin position="223"/>
        <end position="241"/>
    </location>
</feature>
<feature type="transmembrane region" description="Helical" evidence="1">
    <location>
        <begin position="396"/>
        <end position="417"/>
    </location>
</feature>
<feature type="transmembrane region" description="Helical" evidence="1">
    <location>
        <begin position="195"/>
        <end position="217"/>
    </location>
</feature>
<evidence type="ECO:0000313" key="2">
    <source>
        <dbReference type="EMBL" id="HIV22508.1"/>
    </source>
</evidence>
<feature type="transmembrane region" description="Helical" evidence="1">
    <location>
        <begin position="153"/>
        <end position="175"/>
    </location>
</feature>
<comment type="caution">
    <text evidence="2">The sequence shown here is derived from an EMBL/GenBank/DDBJ whole genome shotgun (WGS) entry which is preliminary data.</text>
</comment>
<feature type="transmembrane region" description="Helical" evidence="1">
    <location>
        <begin position="429"/>
        <end position="452"/>
    </location>
</feature>
<accession>A0A9D1NYW6</accession>
<feature type="transmembrane region" description="Helical" evidence="1">
    <location>
        <begin position="126"/>
        <end position="147"/>
    </location>
</feature>
<reference evidence="2" key="2">
    <citation type="journal article" date="2021" name="PeerJ">
        <title>Extensive microbial diversity within the chicken gut microbiome revealed by metagenomics and culture.</title>
        <authorList>
            <person name="Gilroy R."/>
            <person name="Ravi A."/>
            <person name="Getino M."/>
            <person name="Pursley I."/>
            <person name="Horton D.L."/>
            <person name="Alikhan N.F."/>
            <person name="Baker D."/>
            <person name="Gharbi K."/>
            <person name="Hall N."/>
            <person name="Watson M."/>
            <person name="Adriaenssens E.M."/>
            <person name="Foster-Nyarko E."/>
            <person name="Jarju S."/>
            <person name="Secka A."/>
            <person name="Antonio M."/>
            <person name="Oren A."/>
            <person name="Chaudhuri R.R."/>
            <person name="La Ragione R."/>
            <person name="Hildebrand F."/>
            <person name="Pallen M.J."/>
        </authorList>
    </citation>
    <scope>NUCLEOTIDE SEQUENCE</scope>
    <source>
        <strain evidence="2">ChiBcec6-7307</strain>
    </source>
</reference>